<gene>
    <name evidence="1" type="ORF">QFC21_001390</name>
</gene>
<keyword evidence="2" id="KW-1185">Reference proteome</keyword>
<comment type="caution">
    <text evidence="1">The sequence shown here is derived from an EMBL/GenBank/DDBJ whole genome shotgun (WGS) entry which is preliminary data.</text>
</comment>
<protein>
    <submittedName>
        <fullName evidence="1">Uncharacterized protein</fullName>
    </submittedName>
</protein>
<evidence type="ECO:0000313" key="2">
    <source>
        <dbReference type="Proteomes" id="UP001227268"/>
    </source>
</evidence>
<accession>A0ACC2W533</accession>
<dbReference type="Proteomes" id="UP001227268">
    <property type="component" value="Unassembled WGS sequence"/>
</dbReference>
<dbReference type="EMBL" id="JASBWT010000003">
    <property type="protein sequence ID" value="KAJ9106245.1"/>
    <property type="molecule type" value="Genomic_DNA"/>
</dbReference>
<organism evidence="1 2">
    <name type="scientific">Naganishia friedmannii</name>
    <dbReference type="NCBI Taxonomy" id="89922"/>
    <lineage>
        <taxon>Eukaryota</taxon>
        <taxon>Fungi</taxon>
        <taxon>Dikarya</taxon>
        <taxon>Basidiomycota</taxon>
        <taxon>Agaricomycotina</taxon>
        <taxon>Tremellomycetes</taxon>
        <taxon>Filobasidiales</taxon>
        <taxon>Filobasidiaceae</taxon>
        <taxon>Naganishia</taxon>
    </lineage>
</organism>
<evidence type="ECO:0000313" key="1">
    <source>
        <dbReference type="EMBL" id="KAJ9106245.1"/>
    </source>
</evidence>
<proteinExistence type="predicted"/>
<sequence length="834" mass="92636">METAHMPRRNRNRPIEDAGHASNVPSRPTVNATGGLPNNGQGSTAGEVQNSTDGLKRPSQRKRPQRPQTFQLGPLDPLPTGVQSPQDIIAAAQRARDETRRYKPAKPRGPAALSPSAERGFDGLRIAEDVGVSILPDGNQPFDARAAVAALAKNPEYLTGVHGATTDRRPHYLRAQNIREAEAKKPLHPPVHFGNQAGPVIPNRDNGRRPPVHLGRQLGPTAADRDNWRRPPGGNVDQSRMQQPRIQQTNQFRDNPYQPNTPRFGINVTHIAGTKFERHDHNLRQVMTILERVPNPWPEGTKPYPSSYYFSLTHPDPRSNIPGNVHSLAQQSPLSLAIMESWKASEPTRENKETVVRIVNQVNAVLAERYGKRWNFVVEPFGSVSWGGETGDTADVDLTLRDFDRPFGYTEDLWPKNGKKHPELGGVYNVHALSRCLAEAGYINVEPIRWANTPIVKFKDPTSGVSLDLNANDLGGSANSTMILAYCRYAPFTLRPLIHIVKIWAKARNLNDPSGATGAPTLSSYCWTLMCIAYLQFKRLVPNLQDEASVKHFGREKCVIWVSWGRPQGQAANIGFADYVPGEAAAVPHPEKIDEIVKGFFAFYYNMLRKDAERSMNHIQTHRGRALDSHRHVISVWKGGLTDRSVPIKGDSLADDVQVDAEGDDTAEGMAGIVEEDGFEEAAQSSLHRDKPATPSSNDSQRKPRGKRIRKFESAEDVVRGPKVDGFAQPESWVKRDLVVQDPFLHDKNCANALSAANYERITRELQRATEILAQNAPLATLFDKADPLESSANRREEKKRLRKANRPLKRKPRSAAGRAAHEEAENKPESGDD</sequence>
<reference evidence="1" key="1">
    <citation type="submission" date="2023-04" db="EMBL/GenBank/DDBJ databases">
        <title>Draft Genome sequencing of Naganishia species isolated from polar environments using Oxford Nanopore Technology.</title>
        <authorList>
            <person name="Leo P."/>
            <person name="Venkateswaran K."/>
        </authorList>
    </citation>
    <scope>NUCLEOTIDE SEQUENCE</scope>
    <source>
        <strain evidence="1">MNA-CCFEE 5423</strain>
    </source>
</reference>
<name>A0ACC2W533_9TREE</name>